<protein>
    <recommendedName>
        <fullName evidence="2">Bacteriophage T4 Gp32 single-stranded DNA-binding domain-containing protein</fullName>
    </recommendedName>
</protein>
<dbReference type="AlphaFoldDB" id="X0U1M2"/>
<organism evidence="1">
    <name type="scientific">marine sediment metagenome</name>
    <dbReference type="NCBI Taxonomy" id="412755"/>
    <lineage>
        <taxon>unclassified sequences</taxon>
        <taxon>metagenomes</taxon>
        <taxon>ecological metagenomes</taxon>
    </lineage>
</organism>
<evidence type="ECO:0000313" key="1">
    <source>
        <dbReference type="EMBL" id="GAF94307.1"/>
    </source>
</evidence>
<dbReference type="Gene3D" id="3.90.198.10">
    <property type="entry name" value="Replication Fork Single-Stranded Dna Binding Protein"/>
    <property type="match status" value="1"/>
</dbReference>
<reference evidence="1" key="1">
    <citation type="journal article" date="2014" name="Front. Microbiol.">
        <title>High frequency of phylogenetically diverse reductive dehalogenase-homologous genes in deep subseafloor sedimentary metagenomes.</title>
        <authorList>
            <person name="Kawai M."/>
            <person name="Futagami T."/>
            <person name="Toyoda A."/>
            <person name="Takaki Y."/>
            <person name="Nishi S."/>
            <person name="Hori S."/>
            <person name="Arai W."/>
            <person name="Tsubouchi T."/>
            <person name="Morono Y."/>
            <person name="Uchiyama I."/>
            <person name="Ito T."/>
            <person name="Fujiyama A."/>
            <person name="Inagaki F."/>
            <person name="Takami H."/>
        </authorList>
    </citation>
    <scope>NUCLEOTIDE SEQUENCE</scope>
    <source>
        <strain evidence="1">Expedition CK06-06</strain>
    </source>
</reference>
<name>X0U1M2_9ZZZZ</name>
<feature type="non-terminal residue" evidence="1">
    <location>
        <position position="151"/>
    </location>
</feature>
<evidence type="ECO:0008006" key="2">
    <source>
        <dbReference type="Google" id="ProtNLM"/>
    </source>
</evidence>
<proteinExistence type="predicted"/>
<dbReference type="EMBL" id="BARS01010504">
    <property type="protein sequence ID" value="GAF94307.1"/>
    <property type="molecule type" value="Genomic_DNA"/>
</dbReference>
<gene>
    <name evidence="1" type="ORF">S01H1_19444</name>
</gene>
<dbReference type="InterPro" id="IPR044947">
    <property type="entry name" value="Phage_T4_Gp32_ssDNA-bd_sf"/>
</dbReference>
<accession>X0U1M2</accession>
<sequence length="151" mass="17279">MAYGRTNVETARAAQERVGRDKFWSPKEGKNRVRILPPWGPDVDRFWHEWWIHWGVGPRNMPVVCLAKYNRTPCHICEVIKALQTSQVDEDAKQADDMKANLSVLYNILPLDVAEPSVQVMRTGPQIFEGILGYVTDPDWGNIDDPQEGFD</sequence>
<comment type="caution">
    <text evidence="1">The sequence shown here is derived from an EMBL/GenBank/DDBJ whole genome shotgun (WGS) entry which is preliminary data.</text>
</comment>